<dbReference type="Proteomes" id="UP001215180">
    <property type="component" value="Unassembled WGS sequence"/>
</dbReference>
<feature type="non-terminal residue" evidence="1">
    <location>
        <position position="21"/>
    </location>
</feature>
<sequence length="21" mass="2326">MSTRMARFPMVLLALIFSGAL</sequence>
<gene>
    <name evidence="1" type="ORF">P3S46_04840</name>
</gene>
<reference evidence="1" key="1">
    <citation type="submission" date="2023-03" db="EMBL/GenBank/DDBJ databases">
        <title>A Study on Prevalence and Characterization of Enterobacter cloacae strains in China.</title>
        <authorList>
            <person name="Zheng Z."/>
        </authorList>
    </citation>
    <scope>NUCLEOTIDE SEQUENCE</scope>
    <source>
        <strain evidence="1">EC77</strain>
    </source>
</reference>
<dbReference type="RefSeq" id="WP_276201319.1">
    <property type="nucleotide sequence ID" value="NZ_JARJGR010000646.1"/>
</dbReference>
<name>A0AAW6NKY8_ENTCL</name>
<organism evidence="1 2">
    <name type="scientific">Enterobacter cloacae</name>
    <dbReference type="NCBI Taxonomy" id="550"/>
    <lineage>
        <taxon>Bacteria</taxon>
        <taxon>Pseudomonadati</taxon>
        <taxon>Pseudomonadota</taxon>
        <taxon>Gammaproteobacteria</taxon>
        <taxon>Enterobacterales</taxon>
        <taxon>Enterobacteriaceae</taxon>
        <taxon>Enterobacter</taxon>
        <taxon>Enterobacter cloacae complex</taxon>
    </lineage>
</organism>
<accession>A0AAW6NKY8</accession>
<evidence type="ECO:0000313" key="1">
    <source>
        <dbReference type="EMBL" id="MDF3636541.1"/>
    </source>
</evidence>
<evidence type="ECO:0000313" key="2">
    <source>
        <dbReference type="Proteomes" id="UP001215180"/>
    </source>
</evidence>
<comment type="caution">
    <text evidence="1">The sequence shown here is derived from an EMBL/GenBank/DDBJ whole genome shotgun (WGS) entry which is preliminary data.</text>
</comment>
<proteinExistence type="predicted"/>
<protein>
    <submittedName>
        <fullName evidence="1">Uncharacterized protein</fullName>
    </submittedName>
</protein>
<dbReference type="AlphaFoldDB" id="A0AAW6NKY8"/>
<dbReference type="EMBL" id="JARJGR010000646">
    <property type="protein sequence ID" value="MDF3636541.1"/>
    <property type="molecule type" value="Genomic_DNA"/>
</dbReference>